<reference evidence="2 3" key="1">
    <citation type="submission" date="2017-06" db="EMBL/GenBank/DDBJ databases">
        <title>Streptomyces albireticuli Genome sequencing and assembly.</title>
        <authorList>
            <person name="Wang Y."/>
            <person name="Du B."/>
            <person name="Ding Y."/>
            <person name="Liu H."/>
            <person name="Hou Q."/>
            <person name="Liu K."/>
            <person name="Yao L."/>
            <person name="Wang C."/>
        </authorList>
    </citation>
    <scope>NUCLEOTIDE SEQUENCE [LARGE SCALE GENOMIC DNA]</scope>
    <source>
        <strain evidence="2 3">MDJK11</strain>
    </source>
</reference>
<dbReference type="InterPro" id="IPR011051">
    <property type="entry name" value="RmlC_Cupin_sf"/>
</dbReference>
<dbReference type="InterPro" id="IPR009327">
    <property type="entry name" value="Cupin_DUF985"/>
</dbReference>
<proteinExistence type="predicted"/>
<dbReference type="SUPFAM" id="SSF51182">
    <property type="entry name" value="RmlC-like cupins"/>
    <property type="match status" value="1"/>
</dbReference>
<gene>
    <name evidence="2" type="ORF">SMD11_0356</name>
</gene>
<dbReference type="InterPro" id="IPR014710">
    <property type="entry name" value="RmlC-like_jellyroll"/>
</dbReference>
<dbReference type="Proteomes" id="UP000195755">
    <property type="component" value="Chromosome"/>
</dbReference>
<accession>A0A1Z2KVF4</accession>
<evidence type="ECO:0000313" key="2">
    <source>
        <dbReference type="EMBL" id="ARZ66022.1"/>
    </source>
</evidence>
<feature type="domain" description="DUF985" evidence="1">
    <location>
        <begin position="16"/>
        <end position="153"/>
    </location>
</feature>
<dbReference type="CDD" id="cd06121">
    <property type="entry name" value="cupin_YML079wp"/>
    <property type="match status" value="1"/>
</dbReference>
<dbReference type="KEGG" id="salj:SMD11_0356"/>
<dbReference type="Gene3D" id="2.60.120.10">
    <property type="entry name" value="Jelly Rolls"/>
    <property type="match status" value="1"/>
</dbReference>
<evidence type="ECO:0000259" key="1">
    <source>
        <dbReference type="Pfam" id="PF06172"/>
    </source>
</evidence>
<evidence type="ECO:0000313" key="3">
    <source>
        <dbReference type="Proteomes" id="UP000195755"/>
    </source>
</evidence>
<organism evidence="2 3">
    <name type="scientific">Streptomyces albireticuli</name>
    <dbReference type="NCBI Taxonomy" id="1940"/>
    <lineage>
        <taxon>Bacteria</taxon>
        <taxon>Bacillati</taxon>
        <taxon>Actinomycetota</taxon>
        <taxon>Actinomycetes</taxon>
        <taxon>Kitasatosporales</taxon>
        <taxon>Streptomycetaceae</taxon>
        <taxon>Streptomyces</taxon>
    </lineage>
</organism>
<dbReference type="PANTHER" id="PTHR33387:SF3">
    <property type="entry name" value="DUF985 DOMAIN-CONTAINING PROTEIN"/>
    <property type="match status" value="1"/>
</dbReference>
<name>A0A1Z2KVF4_9ACTN</name>
<dbReference type="PANTHER" id="PTHR33387">
    <property type="entry name" value="RMLC-LIKE JELLY ROLL FOLD PROTEIN"/>
    <property type="match status" value="1"/>
</dbReference>
<dbReference type="Pfam" id="PF06172">
    <property type="entry name" value="Cupin_5"/>
    <property type="match status" value="1"/>
</dbReference>
<protein>
    <submittedName>
        <fullName evidence="2">Cupin</fullName>
    </submittedName>
</protein>
<dbReference type="AlphaFoldDB" id="A0A1Z2KVF4"/>
<dbReference type="EMBL" id="CP021744">
    <property type="protein sequence ID" value="ARZ66022.1"/>
    <property type="molecule type" value="Genomic_DNA"/>
</dbReference>
<dbReference type="InterPro" id="IPR039935">
    <property type="entry name" value="YML079W-like"/>
</dbReference>
<sequence length="158" mass="17197">MRQTCDMTADNAEPSELVETLGLRPHPEGGWFRETWRTTAEALPDGYDGVRAFATGIYYLLHPGETSRWHRVRSDELWLWHGGGPLRMRLGGDGGAPRAAGAVEVTVGGAVGKGERPQFLVPGRCWQTAEPAGHEPVLVTCVVAPGFDDADYEEIPAE</sequence>